<keyword evidence="2" id="KW-1185">Reference proteome</keyword>
<evidence type="ECO:0000313" key="2">
    <source>
        <dbReference type="Proteomes" id="UP000008793"/>
    </source>
</evidence>
<dbReference type="KEGG" id="ebi:EbC_39740"/>
<organism evidence="2">
    <name type="scientific">Erwinia billingiae (strain Eb661)</name>
    <dbReference type="NCBI Taxonomy" id="634500"/>
    <lineage>
        <taxon>Bacteria</taxon>
        <taxon>Pseudomonadati</taxon>
        <taxon>Pseudomonadota</taxon>
        <taxon>Gammaproteobacteria</taxon>
        <taxon>Enterobacterales</taxon>
        <taxon>Erwiniaceae</taxon>
        <taxon>Erwinia</taxon>
    </lineage>
</organism>
<accession>D8MXE8</accession>
<dbReference type="STRING" id="634500.EbC_39740"/>
<dbReference type="RefSeq" id="WP_013203988.1">
    <property type="nucleotide sequence ID" value="NC_014306.1"/>
</dbReference>
<dbReference type="HOGENOM" id="CLU_3117674_0_0_6"/>
<reference evidence="1 2" key="1">
    <citation type="journal article" date="2010" name="BMC Genomics">
        <title>Genome comparison of the epiphytic bacteria Erwinia billingiae and E. tasmaniensis with the pear pathogen E. pyrifoliae.</title>
        <authorList>
            <person name="Kube M."/>
            <person name="Migdoll A.M."/>
            <person name="Gehring I."/>
            <person name="Heitmann K."/>
            <person name="Mayer Y."/>
            <person name="Kuhl H."/>
            <person name="Knaust F."/>
            <person name="Geider K."/>
            <person name="Reinhardt R."/>
        </authorList>
    </citation>
    <scope>NUCLEOTIDE SEQUENCE [LARGE SCALE GENOMIC DNA]</scope>
    <source>
        <strain evidence="1 2">Eb661</strain>
    </source>
</reference>
<dbReference type="EMBL" id="FP236843">
    <property type="protein sequence ID" value="CAX61505.1"/>
    <property type="molecule type" value="Genomic_DNA"/>
</dbReference>
<dbReference type="AlphaFoldDB" id="D8MXE8"/>
<dbReference type="Proteomes" id="UP000008793">
    <property type="component" value="Chromosome"/>
</dbReference>
<gene>
    <name evidence="1" type="ordered locus">EbC_39740</name>
</gene>
<name>D8MXE8_ERWBE</name>
<dbReference type="GeneID" id="90514636"/>
<proteinExistence type="predicted"/>
<evidence type="ECO:0000313" key="1">
    <source>
        <dbReference type="EMBL" id="CAX61505.1"/>
    </source>
</evidence>
<sequence length="50" mass="5753">MKLSRVNIAGLTSLNPGWQRRFSFHGTIDHKKKPLIEGLFFARFSANRHA</sequence>
<protein>
    <submittedName>
        <fullName evidence="1">Uncharacterized protein</fullName>
    </submittedName>
</protein>